<dbReference type="InterPro" id="IPR036526">
    <property type="entry name" value="C-N_Hydrolase_sf"/>
</dbReference>
<gene>
    <name evidence="3" type="primary">NIT2</name>
    <name evidence="3" type="ORF">F1559_003792</name>
</gene>
<evidence type="ECO:0000259" key="2">
    <source>
        <dbReference type="PROSITE" id="PS50263"/>
    </source>
</evidence>
<dbReference type="EMBL" id="VWRR01000002">
    <property type="protein sequence ID" value="KAF6004897.1"/>
    <property type="molecule type" value="Genomic_DNA"/>
</dbReference>
<reference evidence="3 4" key="1">
    <citation type="journal article" date="2020" name="J. Phycol.">
        <title>Comparative genome analysis reveals Cyanidiococcus gen. nov., a new extremophilic red algal genus sister to Cyanidioschyzon (Cyanidioschyzonaceae, Rhodophyta).</title>
        <authorList>
            <person name="Liu S.-L."/>
            <person name="Chiang Y.-R."/>
            <person name="Yoon H.S."/>
            <person name="Fu H.-Y."/>
        </authorList>
    </citation>
    <scope>NUCLEOTIDE SEQUENCE [LARGE SCALE GENOMIC DNA]</scope>
    <source>
        <strain evidence="3 4">THAL066</strain>
    </source>
</reference>
<dbReference type="GO" id="GO:0006541">
    <property type="term" value="P:glutamine metabolic process"/>
    <property type="evidence" value="ECO:0007669"/>
    <property type="project" value="TreeGrafter"/>
</dbReference>
<feature type="domain" description="CN hydrolase" evidence="2">
    <location>
        <begin position="9"/>
        <end position="276"/>
    </location>
</feature>
<dbReference type="OrthoDB" id="10250282at2759"/>
<accession>A0A7J7IQS8</accession>
<sequence>MSSTVSTTLRVALCQVRVDAEKRKALANAQRWVEEAVKQGAKLVVLPECFNCPYDTRCFPTYAEELSPVSKGDPSTDMSASETASLLQKLARAHGIYLVGGSIPERSHSDQRIYNTSLTFGPRGELLARHRKVHLFDVDVPGGIRFRESDVLSAGESLTSFALKFGDSAIALRIGVGICYDIRFPEMAAAMTRAPHDADMLVYPGAFNMTTGPAHWELLIRARALDNQVFVCACSPARDPHASYTAYGHSMIASPWGDVLARTDEHESLVIADVDPSRIMHARNAIPVRKQRRPEVYTSQPGF</sequence>
<dbReference type="AlphaFoldDB" id="A0A7J7IQS8"/>
<comment type="caution">
    <text evidence="3">The sequence shown here is derived from an EMBL/GenBank/DDBJ whole genome shotgun (WGS) entry which is preliminary data.</text>
</comment>
<dbReference type="InterPro" id="IPR003010">
    <property type="entry name" value="C-N_Hydrolase"/>
</dbReference>
<dbReference type="InterPro" id="IPR045254">
    <property type="entry name" value="Nit1/2_C-N_Hydrolase"/>
</dbReference>
<dbReference type="GO" id="GO:0006107">
    <property type="term" value="P:oxaloacetate metabolic process"/>
    <property type="evidence" value="ECO:0007669"/>
    <property type="project" value="TreeGrafter"/>
</dbReference>
<dbReference type="PROSITE" id="PS50263">
    <property type="entry name" value="CN_HYDROLASE"/>
    <property type="match status" value="1"/>
</dbReference>
<name>A0A7J7IQS8_9RHOD</name>
<dbReference type="CDD" id="cd07572">
    <property type="entry name" value="nit"/>
    <property type="match status" value="1"/>
</dbReference>
<evidence type="ECO:0000256" key="1">
    <source>
        <dbReference type="ARBA" id="ARBA00022801"/>
    </source>
</evidence>
<dbReference type="PANTHER" id="PTHR23088:SF30">
    <property type="entry name" value="OMEGA-AMIDASE NIT2"/>
    <property type="match status" value="1"/>
</dbReference>
<proteinExistence type="predicted"/>
<dbReference type="Proteomes" id="UP000530660">
    <property type="component" value="Unassembled WGS sequence"/>
</dbReference>
<dbReference type="Pfam" id="PF00795">
    <property type="entry name" value="CN_hydrolase"/>
    <property type="match status" value="1"/>
</dbReference>
<dbReference type="SUPFAM" id="SSF56317">
    <property type="entry name" value="Carbon-nitrogen hydrolase"/>
    <property type="match status" value="1"/>
</dbReference>
<keyword evidence="1 3" id="KW-0378">Hydrolase</keyword>
<dbReference type="Gene3D" id="3.60.110.10">
    <property type="entry name" value="Carbon-nitrogen hydrolase"/>
    <property type="match status" value="1"/>
</dbReference>
<dbReference type="GO" id="GO:0005739">
    <property type="term" value="C:mitochondrion"/>
    <property type="evidence" value="ECO:0007669"/>
    <property type="project" value="TreeGrafter"/>
</dbReference>
<protein>
    <submittedName>
        <fullName evidence="3">Carbon-nitrogen hydrolase</fullName>
    </submittedName>
</protein>
<keyword evidence="4" id="KW-1185">Reference proteome</keyword>
<evidence type="ECO:0000313" key="3">
    <source>
        <dbReference type="EMBL" id="KAF6004897.1"/>
    </source>
</evidence>
<dbReference type="GO" id="GO:0006528">
    <property type="term" value="P:asparagine metabolic process"/>
    <property type="evidence" value="ECO:0007669"/>
    <property type="project" value="TreeGrafter"/>
</dbReference>
<organism evidence="3 4">
    <name type="scientific">Cyanidiococcus yangmingshanensis</name>
    <dbReference type="NCBI Taxonomy" id="2690220"/>
    <lineage>
        <taxon>Eukaryota</taxon>
        <taxon>Rhodophyta</taxon>
        <taxon>Bangiophyceae</taxon>
        <taxon>Cyanidiales</taxon>
        <taxon>Cyanidiaceae</taxon>
        <taxon>Cyanidiococcus</taxon>
    </lineage>
</organism>
<dbReference type="GO" id="GO:0050152">
    <property type="term" value="F:omega-amidase activity"/>
    <property type="evidence" value="ECO:0007669"/>
    <property type="project" value="TreeGrafter"/>
</dbReference>
<evidence type="ECO:0000313" key="4">
    <source>
        <dbReference type="Proteomes" id="UP000530660"/>
    </source>
</evidence>
<dbReference type="PANTHER" id="PTHR23088">
    <property type="entry name" value="NITRILASE-RELATED"/>
    <property type="match status" value="1"/>
</dbReference>